<dbReference type="EC" id="6.3.4.15" evidence="3"/>
<feature type="domain" description="BPL/LPL catalytic" evidence="2">
    <location>
        <begin position="52"/>
        <end position="231"/>
    </location>
</feature>
<dbReference type="AlphaFoldDB" id="A0A965LKR0"/>
<organism evidence="3 4">
    <name type="scientific">Candidatus Fonsibacter lacus</name>
    <dbReference type="NCBI Taxonomy" id="2576439"/>
    <lineage>
        <taxon>Bacteria</taxon>
        <taxon>Pseudomonadati</taxon>
        <taxon>Pseudomonadota</taxon>
        <taxon>Alphaproteobacteria</taxon>
        <taxon>Candidatus Pelagibacterales</taxon>
        <taxon>Candidatus Pelagibacterales incertae sedis</taxon>
        <taxon>Candidatus Fonsibacter</taxon>
    </lineage>
</organism>
<dbReference type="EMBL" id="RFXN01000035">
    <property type="protein sequence ID" value="NBR93908.1"/>
    <property type="molecule type" value="Genomic_DNA"/>
</dbReference>
<dbReference type="PANTHER" id="PTHR12835">
    <property type="entry name" value="BIOTIN PROTEIN LIGASE"/>
    <property type="match status" value="1"/>
</dbReference>
<protein>
    <submittedName>
        <fullName evidence="3">Biotin--[acetyl-CoA-carboxylase] ligase</fullName>
        <ecNumber evidence="3">6.3.4.15</ecNumber>
    </submittedName>
</protein>
<dbReference type="PROSITE" id="PS51733">
    <property type="entry name" value="BPL_LPL_CATALYTIC"/>
    <property type="match status" value="1"/>
</dbReference>
<dbReference type="Gene3D" id="3.30.930.10">
    <property type="entry name" value="Bira Bifunctional Protein, Domain 2"/>
    <property type="match status" value="1"/>
</dbReference>
<dbReference type="SUPFAM" id="SSF55681">
    <property type="entry name" value="Class II aaRS and biotin synthetases"/>
    <property type="match status" value="1"/>
</dbReference>
<dbReference type="InterPro" id="IPR004408">
    <property type="entry name" value="Biotin_CoA_COase_ligase"/>
</dbReference>
<proteinExistence type="predicted"/>
<comment type="caution">
    <text evidence="3">The sequence shown here is derived from an EMBL/GenBank/DDBJ whole genome shotgun (WGS) entry which is preliminary data.</text>
</comment>
<evidence type="ECO:0000259" key="2">
    <source>
        <dbReference type="PROSITE" id="PS51733"/>
    </source>
</evidence>
<dbReference type="GO" id="GO:0005737">
    <property type="term" value="C:cytoplasm"/>
    <property type="evidence" value="ECO:0007669"/>
    <property type="project" value="TreeGrafter"/>
</dbReference>
<name>A0A965LKR0_9PROT</name>
<dbReference type="InterPro" id="IPR004143">
    <property type="entry name" value="BPL_LPL_catalytic"/>
</dbReference>
<dbReference type="GO" id="GO:0004077">
    <property type="term" value="F:biotin--[biotin carboxyl-carrier protein] ligase activity"/>
    <property type="evidence" value="ECO:0007669"/>
    <property type="project" value="UniProtKB-EC"/>
</dbReference>
<gene>
    <name evidence="3" type="ORF">EBT44_03600</name>
</gene>
<dbReference type="Proteomes" id="UP000740727">
    <property type="component" value="Unassembled WGS sequence"/>
</dbReference>
<keyword evidence="1 3" id="KW-0436">Ligase</keyword>
<evidence type="ECO:0000313" key="3">
    <source>
        <dbReference type="EMBL" id="NBR93908.1"/>
    </source>
</evidence>
<reference evidence="3" key="1">
    <citation type="submission" date="2018-10" db="EMBL/GenBank/DDBJ databases">
        <title>Iterative Subtractive Binning of Freshwater Chronoseries Metagenomes Recovers Nearly Complete Genomes from over Four Hundred Novel Species.</title>
        <authorList>
            <person name="Rodriguez-R L.M."/>
            <person name="Tsementzi D."/>
            <person name="Luo C."/>
            <person name="Konstantinidis K.T."/>
        </authorList>
    </citation>
    <scope>NUCLEOTIDE SEQUENCE</scope>
    <source>
        <strain evidence="3">WB5_2A_028</strain>
    </source>
</reference>
<dbReference type="NCBIfam" id="TIGR00121">
    <property type="entry name" value="birA_ligase"/>
    <property type="match status" value="1"/>
</dbReference>
<dbReference type="Gene3D" id="2.30.30.100">
    <property type="match status" value="1"/>
</dbReference>
<accession>A0A965LKR0</accession>
<dbReference type="PANTHER" id="PTHR12835:SF5">
    <property type="entry name" value="BIOTIN--PROTEIN LIGASE"/>
    <property type="match status" value="1"/>
</dbReference>
<dbReference type="CDD" id="cd16442">
    <property type="entry name" value="BPL"/>
    <property type="match status" value="1"/>
</dbReference>
<dbReference type="InterPro" id="IPR045864">
    <property type="entry name" value="aa-tRNA-synth_II/BPL/LPL"/>
</dbReference>
<dbReference type="Pfam" id="PF03099">
    <property type="entry name" value="BPL_LplA_LipB"/>
    <property type="match status" value="1"/>
</dbReference>
<sequence length="295" mass="31683">MLLFYCALRASMCCRIESGAQICNLARSGMNITAHSRTVPLVEHLDIAEIISALDPGYWRVHHFNFIDSTQSSLVVAVTEGRATAGDVYLAEFQSAGRGRLNRSFASEPGVGVLLSAVIAPEIQDENRWGWVPLIAGVAACAAVLQTTGITLSLKWPNDLMIDGFKAGGILAEKVGEQIVLGIGINCLQAADSLPVPGATSLRLHTSEAVNRSALVAAFLNSLKRFLGEWDEKPFAVENRYRHLCSTLEEEVKISLPNGTEVLGRAAAISVEGALVLTDGSTFVSADVTHLRLRK</sequence>
<evidence type="ECO:0000313" key="4">
    <source>
        <dbReference type="Proteomes" id="UP000740727"/>
    </source>
</evidence>
<evidence type="ECO:0000256" key="1">
    <source>
        <dbReference type="ARBA" id="ARBA00022598"/>
    </source>
</evidence>